<keyword evidence="1" id="KW-1133">Transmembrane helix</keyword>
<evidence type="ECO:0000313" key="3">
    <source>
        <dbReference type="Proteomes" id="UP000315400"/>
    </source>
</evidence>
<keyword evidence="1" id="KW-0472">Membrane</keyword>
<dbReference type="InterPro" id="IPR013362">
    <property type="entry name" value="Pilus_4_PilV"/>
</dbReference>
<dbReference type="AlphaFoldDB" id="A0A540V7B5"/>
<feature type="transmembrane region" description="Helical" evidence="1">
    <location>
        <begin position="21"/>
        <end position="44"/>
    </location>
</feature>
<dbReference type="NCBIfam" id="TIGR02523">
    <property type="entry name" value="type_IV_pilV"/>
    <property type="match status" value="1"/>
</dbReference>
<gene>
    <name evidence="2" type="primary">pilV</name>
    <name evidence="2" type="ORF">FKY71_19595</name>
</gene>
<dbReference type="InterPro" id="IPR012902">
    <property type="entry name" value="N_methyl_site"/>
</dbReference>
<name>A0A540V7B5_9GAMM</name>
<protein>
    <submittedName>
        <fullName evidence="2">Type IV pilus modification protein PilV</fullName>
    </submittedName>
</protein>
<accession>A0A540V7B5</accession>
<evidence type="ECO:0000256" key="1">
    <source>
        <dbReference type="SAM" id="Phobius"/>
    </source>
</evidence>
<keyword evidence="1" id="KW-0812">Transmembrane</keyword>
<dbReference type="Proteomes" id="UP000315400">
    <property type="component" value="Unassembled WGS sequence"/>
</dbReference>
<dbReference type="Pfam" id="PF07963">
    <property type="entry name" value="N_methyl"/>
    <property type="match status" value="1"/>
</dbReference>
<organism evidence="2 3">
    <name type="scientific">Spiribacter salinus</name>
    <dbReference type="NCBI Taxonomy" id="1335746"/>
    <lineage>
        <taxon>Bacteria</taxon>
        <taxon>Pseudomonadati</taxon>
        <taxon>Pseudomonadota</taxon>
        <taxon>Gammaproteobacteria</taxon>
        <taxon>Chromatiales</taxon>
        <taxon>Ectothiorhodospiraceae</taxon>
        <taxon>Spiribacter</taxon>
    </lineage>
</organism>
<dbReference type="PROSITE" id="PS00409">
    <property type="entry name" value="PROKAR_NTER_METHYL"/>
    <property type="match status" value="1"/>
</dbReference>
<evidence type="ECO:0000313" key="2">
    <source>
        <dbReference type="EMBL" id="TQE92632.1"/>
    </source>
</evidence>
<dbReference type="EMBL" id="VIFK01000622">
    <property type="protein sequence ID" value="TQE92632.1"/>
    <property type="molecule type" value="Genomic_DNA"/>
</dbReference>
<reference evidence="2 3" key="1">
    <citation type="submission" date="2019-06" db="EMBL/GenBank/DDBJ databases">
        <title>Metagenome assembled Genome of Spiribacter salinus SL48-SHIP from the microbial mat of Salt Lake 48 (Novosibirsk region, Russia).</title>
        <authorList>
            <person name="Shipova A."/>
            <person name="Rozanov A.S."/>
            <person name="Bryanskaya A.V."/>
            <person name="Peltek S.E."/>
        </authorList>
    </citation>
    <scope>NUCLEOTIDE SEQUENCE [LARGE SCALE GENOMIC DNA]</scope>
    <source>
        <strain evidence="2">SL48-SHIP-2</strain>
    </source>
</reference>
<sequence>MKPLKLKPVFVRPNRPARQRGVTLIEILITLIVLSVGLLGLAALQSFSLQAGQVSLLRTQATNFAYEVADHARANRSIVETSGNVPNTDLWTARAAELLPGGTVAVAVSDMEITVTVTWRDDRENATDADFEITTRI</sequence>
<proteinExistence type="predicted"/>
<dbReference type="NCBIfam" id="TIGR02532">
    <property type="entry name" value="IV_pilin_GFxxxE"/>
    <property type="match status" value="1"/>
</dbReference>
<comment type="caution">
    <text evidence="2">The sequence shown here is derived from an EMBL/GenBank/DDBJ whole genome shotgun (WGS) entry which is preliminary data.</text>
</comment>